<dbReference type="EMBL" id="JAUQSX010000007">
    <property type="protein sequence ID" value="MDO7847615.1"/>
    <property type="molecule type" value="Genomic_DNA"/>
</dbReference>
<dbReference type="Gene3D" id="3.40.50.300">
    <property type="entry name" value="P-loop containing nucleotide triphosphate hydrolases"/>
    <property type="match status" value="1"/>
</dbReference>
<feature type="region of interest" description="Disordered" evidence="1">
    <location>
        <begin position="739"/>
        <end position="764"/>
    </location>
</feature>
<feature type="compositionally biased region" description="Polar residues" evidence="1">
    <location>
        <begin position="739"/>
        <end position="749"/>
    </location>
</feature>
<dbReference type="Gene3D" id="3.30.420.240">
    <property type="match status" value="1"/>
</dbReference>
<evidence type="ECO:0008006" key="4">
    <source>
        <dbReference type="Google" id="ProtNLM"/>
    </source>
</evidence>
<keyword evidence="3" id="KW-1185">Reference proteome</keyword>
<dbReference type="Proteomes" id="UP001167796">
    <property type="component" value="Unassembled WGS sequence"/>
</dbReference>
<evidence type="ECO:0000313" key="3">
    <source>
        <dbReference type="Proteomes" id="UP001167796"/>
    </source>
</evidence>
<gene>
    <name evidence="2" type="ORF">Q5H92_14700</name>
</gene>
<proteinExistence type="predicted"/>
<evidence type="ECO:0000256" key="1">
    <source>
        <dbReference type="SAM" id="MobiDB-lite"/>
    </source>
</evidence>
<comment type="caution">
    <text evidence="2">The sequence shown here is derived from an EMBL/GenBank/DDBJ whole genome shotgun (WGS) entry which is preliminary data.</text>
</comment>
<reference evidence="2" key="1">
    <citation type="submission" date="2023-07" db="EMBL/GenBank/DDBJ databases">
        <authorList>
            <person name="Kim M.K."/>
        </authorList>
    </citation>
    <scope>NUCLEOTIDE SEQUENCE</scope>
    <source>
        <strain evidence="2">M29</strain>
    </source>
</reference>
<organism evidence="2 3">
    <name type="scientific">Hymenobacter mellowenesis</name>
    <dbReference type="NCBI Taxonomy" id="3063995"/>
    <lineage>
        <taxon>Bacteria</taxon>
        <taxon>Pseudomonadati</taxon>
        <taxon>Bacteroidota</taxon>
        <taxon>Cytophagia</taxon>
        <taxon>Cytophagales</taxon>
        <taxon>Hymenobacteraceae</taxon>
        <taxon>Hymenobacter</taxon>
    </lineage>
</organism>
<protein>
    <recommendedName>
        <fullName evidence="4">Terminase</fullName>
    </recommendedName>
</protein>
<dbReference type="InterPro" id="IPR027417">
    <property type="entry name" value="P-loop_NTPase"/>
</dbReference>
<name>A0ABT9ACQ6_9BACT</name>
<evidence type="ECO:0000313" key="2">
    <source>
        <dbReference type="EMBL" id="MDO7847615.1"/>
    </source>
</evidence>
<accession>A0ABT9ACQ6</accession>
<dbReference type="RefSeq" id="WP_305012292.1">
    <property type="nucleotide sequence ID" value="NZ_JAUQSX010000007.1"/>
</dbReference>
<sequence>MHTLQRKDWVLSTIPSLRPGSKGYIDFWKTEKRKCIEGVWVNGVWCPPQLYFYLNFWHIKVAVSVYSKAKKILKPFFRVVEWEMMYHYTEAIGFSGFEEDEEYTCHRAVRDFKDGDTLHEVIRPSCTRKDGSLKKYIPARKYLRMTRDKGLGKPLYLNTNLNFVDLQSRGTGKSYRASCLIAHNWLFDGYTDYDAYFQDQRNGEIQASETLVGAIDTFYSKALLNKVQEGLKYLPGKYESSEGRVTPPPFSKKYTGSFEPGEAAISRYKSKKAGMTEWKGSGSQILHRSFNDNPLAGNGSRPGRAFLEEVGFFGNLLESLGALKDCMSESGVLIGTIYMMGTGGDMTGGATEQVQAVFYDPEQYNCVVFQDEYENSPKSQGFFLPFYKADNEFLDKETGLIDEAKSIAKCLRERERLKNGKDTTAYSKELENRPLVPSEVFLITNSNKFPIAQLKEQLGLVQTSTESHVKGKLGWIVRDGEGKLTFKPDLTGELRMPGYPIRRGDNDNQKSRDVETEGATHIWEHPKPGLSYGHYASGLDPYEKEEALNSISIGSLFVIERGCLENGGYDRIVAEYTGRPDSGTTEFYTNCMNLIEYYNSHECLYESNVNQFKGFLENRHKLHLLAFTPGVISNRVKDSNSSYGVYVGNKKVKNELLQHGDDFLRKQVNGQGKLQLQYIYSEGLLKELIAYNDDGNFDRVIAFCCAVTQSVQLETVELTPQKEQAPSVFAGRKFFTNHTSGYSPRSPSPQMRKPQHTFLPPNGR</sequence>